<dbReference type="AlphaFoldDB" id="A0A5D4TK92"/>
<dbReference type="RefSeq" id="WP_148970653.1">
    <property type="nucleotide sequence ID" value="NZ_JBNIKW010000008.1"/>
</dbReference>
<comment type="caution">
    <text evidence="2">The sequence shown here is derived from an EMBL/GenBank/DDBJ whole genome shotgun (WGS) entry which is preliminary data.</text>
</comment>
<feature type="transmembrane region" description="Helical" evidence="1">
    <location>
        <begin position="59"/>
        <end position="81"/>
    </location>
</feature>
<keyword evidence="1" id="KW-0812">Transmembrane</keyword>
<dbReference type="Pfam" id="PF14014">
    <property type="entry name" value="DUF4230"/>
    <property type="match status" value="1"/>
</dbReference>
<keyword evidence="1" id="KW-0472">Membrane</keyword>
<dbReference type="EMBL" id="VTEZ01000007">
    <property type="protein sequence ID" value="TYS82655.1"/>
    <property type="molecule type" value="Genomic_DNA"/>
</dbReference>
<reference evidence="2 3" key="1">
    <citation type="submission" date="2019-08" db="EMBL/GenBank/DDBJ databases">
        <title>Bacillus genomes from the desert of Cuatro Cienegas, Coahuila.</title>
        <authorList>
            <person name="Olmedo-Alvarez G."/>
        </authorList>
    </citation>
    <scope>NUCLEOTIDE SEQUENCE [LARGE SCALE GENOMIC DNA]</scope>
    <source>
        <strain evidence="2 3">CH87b_3T</strain>
    </source>
</reference>
<keyword evidence="1" id="KW-1133">Transmembrane helix</keyword>
<accession>A0A5D4TK92</accession>
<dbReference type="InterPro" id="IPR025324">
    <property type="entry name" value="DUF4230"/>
</dbReference>
<dbReference type="Proteomes" id="UP000324269">
    <property type="component" value="Unassembled WGS sequence"/>
</dbReference>
<sequence length="255" mass="28463">MKHLTKQYKKIQEIEALLADLKASERETGASLAFENRSSRRFPAWKLTTSVLSFWKNRVLMILLLFILLVGGVSIGVYSLLSGSTFTEEKGAFVERIQEMSSLATAQGFIKAVIEQEDNQLFGKDINTDIPGTKRKLLMVVPGAVLAGVDLQGIDEDDIVVDEEKKEIQLTLPRAEILQDPSIDTENIKTFSVEGIFRNDVDWNEGFALAEVAKDQISQEAVEQGLLQAAEKNAEKSLKGFFEQLGYDVTIQFKD</sequence>
<evidence type="ECO:0000313" key="3">
    <source>
        <dbReference type="Proteomes" id="UP000324269"/>
    </source>
</evidence>
<evidence type="ECO:0000313" key="2">
    <source>
        <dbReference type="EMBL" id="TYS82655.1"/>
    </source>
</evidence>
<protein>
    <submittedName>
        <fullName evidence="2">DUF4230 domain-containing protein</fullName>
    </submittedName>
</protein>
<proteinExistence type="predicted"/>
<dbReference type="OrthoDB" id="152992at2"/>
<gene>
    <name evidence="2" type="ORF">FZC85_19475</name>
</gene>
<organism evidence="2 3">
    <name type="scientific">Rossellomorea aquimaris</name>
    <dbReference type="NCBI Taxonomy" id="189382"/>
    <lineage>
        <taxon>Bacteria</taxon>
        <taxon>Bacillati</taxon>
        <taxon>Bacillota</taxon>
        <taxon>Bacilli</taxon>
        <taxon>Bacillales</taxon>
        <taxon>Bacillaceae</taxon>
        <taxon>Rossellomorea</taxon>
    </lineage>
</organism>
<evidence type="ECO:0000256" key="1">
    <source>
        <dbReference type="SAM" id="Phobius"/>
    </source>
</evidence>
<name>A0A5D4TK92_9BACI</name>